<evidence type="ECO:0000256" key="2">
    <source>
        <dbReference type="ARBA" id="ARBA00022692"/>
    </source>
</evidence>
<dbReference type="AlphaFoldDB" id="A0A2B7WZF0"/>
<name>A0A2B7WZF0_9EURO</name>
<dbReference type="Proteomes" id="UP000223968">
    <property type="component" value="Unassembled WGS sequence"/>
</dbReference>
<comment type="caution">
    <text evidence="6">The sequence shown here is derived from an EMBL/GenBank/DDBJ whole genome shotgun (WGS) entry which is preliminary data.</text>
</comment>
<dbReference type="Pfam" id="PF08507">
    <property type="entry name" value="COPI_assoc"/>
    <property type="match status" value="1"/>
</dbReference>
<evidence type="ECO:0000313" key="6">
    <source>
        <dbReference type="EMBL" id="PGH01862.1"/>
    </source>
</evidence>
<gene>
    <name evidence="6" type="ORF">AJ79_07799</name>
</gene>
<dbReference type="OrthoDB" id="423534at2759"/>
<dbReference type="GO" id="GO:0000139">
    <property type="term" value="C:Golgi membrane"/>
    <property type="evidence" value="ECO:0007669"/>
    <property type="project" value="TreeGrafter"/>
</dbReference>
<evidence type="ECO:0000313" key="7">
    <source>
        <dbReference type="Proteomes" id="UP000223968"/>
    </source>
</evidence>
<keyword evidence="2 5" id="KW-0812">Transmembrane</keyword>
<keyword evidence="7" id="KW-1185">Reference proteome</keyword>
<dbReference type="PANTHER" id="PTHR28128">
    <property type="entry name" value="GOLGI APPARATUS MEMBRANE PROTEIN TVP15"/>
    <property type="match status" value="1"/>
</dbReference>
<evidence type="ECO:0008006" key="8">
    <source>
        <dbReference type="Google" id="ProtNLM"/>
    </source>
</evidence>
<evidence type="ECO:0000256" key="5">
    <source>
        <dbReference type="SAM" id="Phobius"/>
    </source>
</evidence>
<feature type="transmembrane region" description="Helical" evidence="5">
    <location>
        <begin position="82"/>
        <end position="102"/>
    </location>
</feature>
<dbReference type="InterPro" id="IPR013714">
    <property type="entry name" value="Golgi_TVP15"/>
</dbReference>
<keyword evidence="3 5" id="KW-1133">Transmembrane helix</keyword>
<accession>A0A2B7WZF0</accession>
<keyword evidence="4 5" id="KW-0472">Membrane</keyword>
<feature type="transmembrane region" description="Helical" evidence="5">
    <location>
        <begin position="56"/>
        <end position="76"/>
    </location>
</feature>
<dbReference type="EMBL" id="PDNB01000166">
    <property type="protein sequence ID" value="PGH01862.1"/>
    <property type="molecule type" value="Genomic_DNA"/>
</dbReference>
<feature type="transmembrane region" description="Helical" evidence="5">
    <location>
        <begin position="23"/>
        <end position="44"/>
    </location>
</feature>
<reference evidence="6 7" key="1">
    <citation type="submission" date="2017-10" db="EMBL/GenBank/DDBJ databases">
        <title>Comparative genomics in systemic dimorphic fungi from Ajellomycetaceae.</title>
        <authorList>
            <person name="Munoz J.F."/>
            <person name="Mcewen J.G."/>
            <person name="Clay O.K."/>
            <person name="Cuomo C.A."/>
        </authorList>
    </citation>
    <scope>NUCLEOTIDE SEQUENCE [LARGE SCALE GENOMIC DNA]</scope>
    <source>
        <strain evidence="6 7">UAMH5409</strain>
    </source>
</reference>
<evidence type="ECO:0000256" key="3">
    <source>
        <dbReference type="ARBA" id="ARBA00022989"/>
    </source>
</evidence>
<evidence type="ECO:0000256" key="4">
    <source>
        <dbReference type="ARBA" id="ARBA00023136"/>
    </source>
</evidence>
<dbReference type="GO" id="GO:0016192">
    <property type="term" value="P:vesicle-mediated transport"/>
    <property type="evidence" value="ECO:0007669"/>
    <property type="project" value="TreeGrafter"/>
</dbReference>
<comment type="subcellular location">
    <subcellularLocation>
        <location evidence="1">Membrane</location>
        <topology evidence="1">Multi-pass membrane protein</topology>
    </subcellularLocation>
</comment>
<organism evidence="6 7">
    <name type="scientific">Helicocarpus griseus UAMH5409</name>
    <dbReference type="NCBI Taxonomy" id="1447875"/>
    <lineage>
        <taxon>Eukaryota</taxon>
        <taxon>Fungi</taxon>
        <taxon>Dikarya</taxon>
        <taxon>Ascomycota</taxon>
        <taxon>Pezizomycotina</taxon>
        <taxon>Eurotiomycetes</taxon>
        <taxon>Eurotiomycetidae</taxon>
        <taxon>Onygenales</taxon>
        <taxon>Ajellomycetaceae</taxon>
        <taxon>Helicocarpus</taxon>
    </lineage>
</organism>
<sequence>MRGTVQLNFGQHWLTTTVREYRSSIVVAVYVILFGVVVAGLEFTPQVPSYLSRYTSFLFSFLGRGLFYVFVGSLMLEGDVLRIIAGTIVGVIGLAYAALEFVPSIEPPATMREADSSWGAEQV</sequence>
<proteinExistence type="predicted"/>
<protein>
    <recommendedName>
        <fullName evidence="8">Golgi apparatus membrane protein TVP15</fullName>
    </recommendedName>
</protein>
<dbReference type="PANTHER" id="PTHR28128:SF1">
    <property type="entry name" value="GOLGI APPARATUS MEMBRANE PROTEIN TVP15"/>
    <property type="match status" value="1"/>
</dbReference>
<evidence type="ECO:0000256" key="1">
    <source>
        <dbReference type="ARBA" id="ARBA00004141"/>
    </source>
</evidence>